<evidence type="ECO:0000313" key="3">
    <source>
        <dbReference type="Proteomes" id="UP000249620"/>
    </source>
</evidence>
<dbReference type="PROSITE" id="PS51257">
    <property type="entry name" value="PROKAR_LIPOPROTEIN"/>
    <property type="match status" value="1"/>
</dbReference>
<comment type="caution">
    <text evidence="2">The sequence shown here is derived from an EMBL/GenBank/DDBJ whole genome shotgun (WGS) entry which is preliminary data.</text>
</comment>
<keyword evidence="1" id="KW-0732">Signal</keyword>
<feature type="chain" id="PRO_5016338382" evidence="1">
    <location>
        <begin position="23"/>
        <end position="578"/>
    </location>
</feature>
<protein>
    <submittedName>
        <fullName evidence="2">Uncharacterized protein DUF4270</fullName>
    </submittedName>
</protein>
<dbReference type="AlphaFoldDB" id="A0A327YXA3"/>
<dbReference type="InterPro" id="IPR025366">
    <property type="entry name" value="DUF4270"/>
</dbReference>
<gene>
    <name evidence="2" type="ORF">B0I03_102399</name>
</gene>
<keyword evidence="3" id="KW-1185">Reference proteome</keyword>
<dbReference type="RefSeq" id="WP_111566308.1">
    <property type="nucleotide sequence ID" value="NZ_QLMI01000002.1"/>
</dbReference>
<dbReference type="OrthoDB" id="1466062at2"/>
<sequence length="578" mass="64794">MKKSFLKISSLLFLFIVLISCDKDFNSLDSDVIGDDHFDLVKYDVQNLIAYSKATGPVQTNNLPLNALGIYNNPKFGLTKAHFVTQVELGTENPSFGYNPVIDSVYLYVPYFVDPDFTTETSGERIYELDSIYGNPETGKFKLNVIESKYYLRDFDPSDDLQSAQNYYSDEKSIFDVPAHRGEILNTSSNIAQNNEFYFSKKELYIYKTNGAGLYIDANGAVLSNQNDASLRVIKERKTPGMWLDLKNSFFQQKILDAASSGNLFNNNVFKNYFRGLLFEVEEISPNQGAMAILDFSRAEFKIIYKSSIEPTTENPNPARTRKEFSLKMGYNALTSLRSNCVNFLEQSYAPEYLAGLNDADPVLGNEKLYIKGGDGSIAFIDLFGNGELERLRQEVAEGNKMINDARLTFYIDKDYMSTVADEPLRIFVFDATNNKVVIDYTFDPSTSSNPKNSKVVYGGMIQEETIGGNKKTIKYTIRLTEHIKRIIKADANGVYLDNVKLGVSVTESINLVSSVALKNSILAGTTQVANIPMSSVLNPLGTALHGPLSTETYENNEGEIIPMKLQMIIYFTEPNNE</sequence>
<feature type="signal peptide" evidence="1">
    <location>
        <begin position="1"/>
        <end position="22"/>
    </location>
</feature>
<name>A0A327YXA3_9FLAO</name>
<dbReference type="Pfam" id="PF14092">
    <property type="entry name" value="DUF4270"/>
    <property type="match status" value="1"/>
</dbReference>
<reference evidence="2 3" key="1">
    <citation type="submission" date="2018-06" db="EMBL/GenBank/DDBJ databases">
        <title>Genomic Encyclopedia of Type Strains, Phase III (KMG-III): the genomes of soil and plant-associated and newly described type strains.</title>
        <authorList>
            <person name="Whitman W."/>
        </authorList>
    </citation>
    <scope>NUCLEOTIDE SEQUENCE [LARGE SCALE GENOMIC DNA]</scope>
    <source>
        <strain evidence="2 3">CGMCC 1.12398</strain>
    </source>
</reference>
<organism evidence="2 3">
    <name type="scientific">Flavobacterium aquaticum</name>
    <dbReference type="NCBI Taxonomy" id="1236486"/>
    <lineage>
        <taxon>Bacteria</taxon>
        <taxon>Pseudomonadati</taxon>
        <taxon>Bacteroidota</taxon>
        <taxon>Flavobacteriia</taxon>
        <taxon>Flavobacteriales</taxon>
        <taxon>Flavobacteriaceae</taxon>
        <taxon>Flavobacterium</taxon>
    </lineage>
</organism>
<evidence type="ECO:0000313" key="2">
    <source>
        <dbReference type="EMBL" id="RAK24537.1"/>
    </source>
</evidence>
<evidence type="ECO:0000256" key="1">
    <source>
        <dbReference type="SAM" id="SignalP"/>
    </source>
</evidence>
<proteinExistence type="predicted"/>
<dbReference type="EMBL" id="QLMI01000002">
    <property type="protein sequence ID" value="RAK24537.1"/>
    <property type="molecule type" value="Genomic_DNA"/>
</dbReference>
<accession>A0A327YXA3</accession>
<dbReference type="Proteomes" id="UP000249620">
    <property type="component" value="Unassembled WGS sequence"/>
</dbReference>